<comment type="similarity">
    <text evidence="1">Belongs to the Gfa family.</text>
</comment>
<dbReference type="InterPro" id="IPR006913">
    <property type="entry name" value="CENP-V/GFA"/>
</dbReference>
<dbReference type="RefSeq" id="XP_028477640.1">
    <property type="nucleotide sequence ID" value="XM_028621188.1"/>
</dbReference>
<dbReference type="EMBL" id="RSCE01000003">
    <property type="protein sequence ID" value="RSH84192.1"/>
    <property type="molecule type" value="Genomic_DNA"/>
</dbReference>
<evidence type="ECO:0000256" key="2">
    <source>
        <dbReference type="ARBA" id="ARBA00022723"/>
    </source>
</evidence>
<dbReference type="SUPFAM" id="SSF51316">
    <property type="entry name" value="Mss4-like"/>
    <property type="match status" value="1"/>
</dbReference>
<keyword evidence="7" id="KW-1185">Reference proteome</keyword>
<dbReference type="GO" id="GO:0046872">
    <property type="term" value="F:metal ion binding"/>
    <property type="evidence" value="ECO:0007669"/>
    <property type="project" value="UniProtKB-KW"/>
</dbReference>
<dbReference type="Proteomes" id="UP000279236">
    <property type="component" value="Unassembled WGS sequence"/>
</dbReference>
<name>A0A427XZF5_9TREE</name>
<dbReference type="STRING" id="105984.A0A427XZF5"/>
<evidence type="ECO:0000256" key="1">
    <source>
        <dbReference type="ARBA" id="ARBA00005495"/>
    </source>
</evidence>
<dbReference type="PANTHER" id="PTHR33337">
    <property type="entry name" value="GFA DOMAIN-CONTAINING PROTEIN"/>
    <property type="match status" value="1"/>
</dbReference>
<dbReference type="PANTHER" id="PTHR33337:SF30">
    <property type="entry name" value="DUF636 DOMAIN PROTEIN (AFU_ORTHOLOGUE AFUA_1G03180)"/>
    <property type="match status" value="1"/>
</dbReference>
<dbReference type="PROSITE" id="PS51891">
    <property type="entry name" value="CENP_V_GFA"/>
    <property type="match status" value="1"/>
</dbReference>
<dbReference type="AlphaFoldDB" id="A0A427XZF5"/>
<evidence type="ECO:0000313" key="6">
    <source>
        <dbReference type="EMBL" id="RSH84192.1"/>
    </source>
</evidence>
<evidence type="ECO:0000259" key="5">
    <source>
        <dbReference type="PROSITE" id="PS51891"/>
    </source>
</evidence>
<keyword evidence="3" id="KW-0862">Zinc</keyword>
<dbReference type="InterPro" id="IPR011057">
    <property type="entry name" value="Mss4-like_sf"/>
</dbReference>
<accession>A0A427XZF5</accession>
<protein>
    <recommendedName>
        <fullName evidence="5">CENP-V/GFA domain-containing protein</fullName>
    </recommendedName>
</protein>
<comment type="caution">
    <text evidence="6">The sequence shown here is derived from an EMBL/GenBank/DDBJ whole genome shotgun (WGS) entry which is preliminary data.</text>
</comment>
<reference evidence="6 7" key="1">
    <citation type="submission" date="2018-11" db="EMBL/GenBank/DDBJ databases">
        <title>Genome sequence of Apiotrichum porosum DSM 27194.</title>
        <authorList>
            <person name="Aliyu H."/>
            <person name="Gorte O."/>
            <person name="Ochsenreither K."/>
        </authorList>
    </citation>
    <scope>NUCLEOTIDE SEQUENCE [LARGE SCALE GENOMIC DNA]</scope>
    <source>
        <strain evidence="6 7">DSM 27194</strain>
    </source>
</reference>
<evidence type="ECO:0000256" key="3">
    <source>
        <dbReference type="ARBA" id="ARBA00022833"/>
    </source>
</evidence>
<keyword evidence="4" id="KW-0456">Lyase</keyword>
<keyword evidence="2" id="KW-0479">Metal-binding</keyword>
<organism evidence="6 7">
    <name type="scientific">Apiotrichum porosum</name>
    <dbReference type="NCBI Taxonomy" id="105984"/>
    <lineage>
        <taxon>Eukaryota</taxon>
        <taxon>Fungi</taxon>
        <taxon>Dikarya</taxon>
        <taxon>Basidiomycota</taxon>
        <taxon>Agaricomycotina</taxon>
        <taxon>Tremellomycetes</taxon>
        <taxon>Trichosporonales</taxon>
        <taxon>Trichosporonaceae</taxon>
        <taxon>Apiotrichum</taxon>
    </lineage>
</organism>
<feature type="domain" description="CENP-V/GFA" evidence="5">
    <location>
        <begin position="3"/>
        <end position="133"/>
    </location>
</feature>
<gene>
    <name evidence="6" type="ORF">EHS24_005701</name>
</gene>
<dbReference type="OrthoDB" id="9985472at2759"/>
<sequence>MTRTGGCYCGDEVAYTLDDPTTDGIICHCKTCQKLHAGQSLNLKSTQDALKVTKGTPRSYVDRGTDSGKPITRYFCGTCASGLYSDPDAIPGVRFVKAGSLDDTSDLQLVAEIYVNTGIKSQVLPKASQKHFEGMMAKEI</sequence>
<dbReference type="GeneID" id="39590244"/>
<proteinExistence type="inferred from homology"/>
<dbReference type="GO" id="GO:0016846">
    <property type="term" value="F:carbon-sulfur lyase activity"/>
    <property type="evidence" value="ECO:0007669"/>
    <property type="project" value="InterPro"/>
</dbReference>
<evidence type="ECO:0000256" key="4">
    <source>
        <dbReference type="ARBA" id="ARBA00023239"/>
    </source>
</evidence>
<dbReference type="Gene3D" id="3.90.1590.10">
    <property type="entry name" value="glutathione-dependent formaldehyde- activating enzyme (gfa)"/>
    <property type="match status" value="1"/>
</dbReference>
<evidence type="ECO:0000313" key="7">
    <source>
        <dbReference type="Proteomes" id="UP000279236"/>
    </source>
</evidence>
<dbReference type="Pfam" id="PF04828">
    <property type="entry name" value="GFA"/>
    <property type="match status" value="1"/>
</dbReference>